<dbReference type="PANTHER" id="PTHR43421:SF1">
    <property type="entry name" value="METALLOPROTEASE PMBA"/>
    <property type="match status" value="1"/>
</dbReference>
<dbReference type="InterPro" id="IPR036059">
    <property type="entry name" value="TldD/PmbA_sf"/>
</dbReference>
<evidence type="ECO:0000313" key="6">
    <source>
        <dbReference type="Proteomes" id="UP001595617"/>
    </source>
</evidence>
<feature type="domain" description="Metalloprotease TldD/E N-terminal" evidence="2">
    <location>
        <begin position="21"/>
        <end position="85"/>
    </location>
</feature>
<dbReference type="EMBL" id="JBHRYR010000004">
    <property type="protein sequence ID" value="MFC3854037.1"/>
    <property type="molecule type" value="Genomic_DNA"/>
</dbReference>
<dbReference type="InterPro" id="IPR035068">
    <property type="entry name" value="TldD/PmbA_N"/>
</dbReference>
<evidence type="ECO:0000313" key="5">
    <source>
        <dbReference type="EMBL" id="MFC3854037.1"/>
    </source>
</evidence>
<keyword evidence="6" id="KW-1185">Reference proteome</keyword>
<gene>
    <name evidence="5" type="ORF">ACFOOG_14430</name>
</gene>
<comment type="similarity">
    <text evidence="1">Belongs to the peptidase U62 family.</text>
</comment>
<dbReference type="InterPro" id="IPR045569">
    <property type="entry name" value="Metalloprtase-TldD/E_C"/>
</dbReference>
<dbReference type="SUPFAM" id="SSF111283">
    <property type="entry name" value="Putative modulator of DNA gyrase, PmbA/TldD"/>
    <property type="match status" value="1"/>
</dbReference>
<organism evidence="5 6">
    <name type="scientific">Saccharospirillum mangrovi</name>
    <dbReference type="NCBI Taxonomy" id="2161747"/>
    <lineage>
        <taxon>Bacteria</taxon>
        <taxon>Pseudomonadati</taxon>
        <taxon>Pseudomonadota</taxon>
        <taxon>Gammaproteobacteria</taxon>
        <taxon>Oceanospirillales</taxon>
        <taxon>Saccharospirillaceae</taxon>
        <taxon>Saccharospirillum</taxon>
    </lineage>
</organism>
<dbReference type="InterPro" id="IPR047657">
    <property type="entry name" value="PmbA"/>
</dbReference>
<evidence type="ECO:0000259" key="3">
    <source>
        <dbReference type="Pfam" id="PF19289"/>
    </source>
</evidence>
<dbReference type="Pfam" id="PF19290">
    <property type="entry name" value="PmbA_TldD_2nd"/>
    <property type="match status" value="1"/>
</dbReference>
<reference evidence="6" key="1">
    <citation type="journal article" date="2019" name="Int. J. Syst. Evol. Microbiol.">
        <title>The Global Catalogue of Microorganisms (GCM) 10K type strain sequencing project: providing services to taxonomists for standard genome sequencing and annotation.</title>
        <authorList>
            <consortium name="The Broad Institute Genomics Platform"/>
            <consortium name="The Broad Institute Genome Sequencing Center for Infectious Disease"/>
            <person name="Wu L."/>
            <person name="Ma J."/>
        </authorList>
    </citation>
    <scope>NUCLEOTIDE SEQUENCE [LARGE SCALE GENOMIC DNA]</scope>
    <source>
        <strain evidence="6">IBRC 10765</strain>
    </source>
</reference>
<feature type="domain" description="Metalloprotease TldD/E central" evidence="4">
    <location>
        <begin position="113"/>
        <end position="214"/>
    </location>
</feature>
<evidence type="ECO:0000259" key="2">
    <source>
        <dbReference type="Pfam" id="PF01523"/>
    </source>
</evidence>
<dbReference type="Pfam" id="PF19289">
    <property type="entry name" value="PmbA_TldD_3rd"/>
    <property type="match status" value="1"/>
</dbReference>
<dbReference type="InterPro" id="IPR045570">
    <property type="entry name" value="Metalloprtase-TldD/E_cen_dom"/>
</dbReference>
<protein>
    <submittedName>
        <fullName evidence="5">TldD/PmbA family protein</fullName>
    </submittedName>
</protein>
<dbReference type="Proteomes" id="UP001595617">
    <property type="component" value="Unassembled WGS sequence"/>
</dbReference>
<dbReference type="PANTHER" id="PTHR43421">
    <property type="entry name" value="METALLOPROTEASE PMBA"/>
    <property type="match status" value="1"/>
</dbReference>
<evidence type="ECO:0000259" key="4">
    <source>
        <dbReference type="Pfam" id="PF19290"/>
    </source>
</evidence>
<dbReference type="RefSeq" id="WP_380697916.1">
    <property type="nucleotide sequence ID" value="NZ_JBHRYR010000004.1"/>
</dbReference>
<feature type="domain" description="Metalloprotease TldD/E C-terminal" evidence="3">
    <location>
        <begin position="223"/>
        <end position="442"/>
    </location>
</feature>
<dbReference type="Pfam" id="PF01523">
    <property type="entry name" value="PmbA_TldD_1st"/>
    <property type="match status" value="1"/>
</dbReference>
<dbReference type="InterPro" id="IPR002510">
    <property type="entry name" value="Metalloprtase-TldD/E_N"/>
</dbReference>
<proteinExistence type="inferred from homology"/>
<comment type="caution">
    <text evidence="5">The sequence shown here is derived from an EMBL/GenBank/DDBJ whole genome shotgun (WGS) entry which is preliminary data.</text>
</comment>
<name>A0ABV7ZZS8_9GAMM</name>
<dbReference type="Gene3D" id="3.30.2290.10">
    <property type="entry name" value="PmbA/TldD superfamily"/>
    <property type="match status" value="1"/>
</dbReference>
<evidence type="ECO:0000256" key="1">
    <source>
        <dbReference type="ARBA" id="ARBA00005836"/>
    </source>
</evidence>
<accession>A0ABV7ZZS8</accession>
<sequence>MSMPNFASTVLERARAAGAEADLIVDAKESLSLKARDGALEEQAVSATRILGLRVIKDQQVGIAYSEATDADALNQLVDQALLNARYSKPEPNEQIQANRQSLHTDDAQLCPDSQFSAEQRIELALYLERTLASKPQIRNVPYNGVMEVISQHQVFSTQGLSASSRQRMNHLYAYALAADGDLTAMAGKGQATRLGEQLNADQVIANAYHEATTLLQGKPVASGHYDVIFDIESLADVLGAFSIMLSGKAAQDGINPWRNRIGKSVAVTGFQLSDQPLATDGFGYALFDSEGTACQATPLVVDGVLQTLLHNSVTARQLNAGNTGHAQRGPKSPLSVGAHQLHVAPGQHTQRDLTSGEYLELTALQGTHSGANAISGDFSFGASGYLCRDGERIQPVRGITVAGNFYEMLNRISAIGDTAKWNWQRSIKMPSLRFADIAISG</sequence>